<evidence type="ECO:0000256" key="12">
    <source>
        <dbReference type="PROSITE-ProRule" id="PRU00182"/>
    </source>
</evidence>
<reference evidence="14 15" key="1">
    <citation type="submission" date="2017-06" db="EMBL/GenBank/DDBJ databases">
        <authorList>
            <person name="Kim H.J."/>
            <person name="Triplett B.A."/>
        </authorList>
    </citation>
    <scope>NUCLEOTIDE SEQUENCE [LARGE SCALE GENOMIC DNA]</scope>
    <source>
        <strain evidence="14 15">SCA</strain>
    </source>
</reference>
<keyword evidence="8 11" id="KW-0030">Aminoacyl-tRNA synthetase</keyword>
<dbReference type="FunFam" id="3.40.50.620:FF:000008">
    <property type="entry name" value="Tyrosine--tRNA ligase"/>
    <property type="match status" value="1"/>
</dbReference>
<dbReference type="PANTHER" id="PTHR11766:SF0">
    <property type="entry name" value="TYROSINE--TRNA LIGASE, MITOCHONDRIAL"/>
    <property type="match status" value="1"/>
</dbReference>
<dbReference type="CDD" id="cd00805">
    <property type="entry name" value="TyrRS_core"/>
    <property type="match status" value="1"/>
</dbReference>
<dbReference type="Gene3D" id="1.10.240.10">
    <property type="entry name" value="Tyrosyl-Transfer RNA Synthetase"/>
    <property type="match status" value="1"/>
</dbReference>
<dbReference type="InterPro" id="IPR002307">
    <property type="entry name" value="Tyr-tRNA-ligase"/>
</dbReference>
<protein>
    <recommendedName>
        <fullName evidence="11">Tyrosine--tRNA ligase</fullName>
        <ecNumber evidence="11">6.1.1.1</ecNumber>
    </recommendedName>
    <alternativeName>
        <fullName evidence="11">Tyrosyl-tRNA synthetase</fullName>
        <shortName evidence="11">TyrRS</shortName>
    </alternativeName>
</protein>
<dbReference type="GO" id="GO:0005524">
    <property type="term" value="F:ATP binding"/>
    <property type="evidence" value="ECO:0007669"/>
    <property type="project" value="UniProtKB-UniRule"/>
</dbReference>
<dbReference type="GO" id="GO:0006437">
    <property type="term" value="P:tyrosyl-tRNA aminoacylation"/>
    <property type="evidence" value="ECO:0007669"/>
    <property type="project" value="UniProtKB-UniRule"/>
</dbReference>
<dbReference type="Pfam" id="PF22421">
    <property type="entry name" value="SYY_C-terminal"/>
    <property type="match status" value="1"/>
</dbReference>
<keyword evidence="3 11" id="KW-0436">Ligase</keyword>
<keyword evidence="4 11" id="KW-0547">Nucleotide-binding</keyword>
<dbReference type="InterPro" id="IPR014729">
    <property type="entry name" value="Rossmann-like_a/b/a_fold"/>
</dbReference>
<gene>
    <name evidence="11" type="primary">tyrS</name>
    <name evidence="14" type="ORF">SAMN05446037_103215</name>
</gene>
<keyword evidence="15" id="KW-1185">Reference proteome</keyword>
<dbReference type="NCBIfam" id="TIGR00234">
    <property type="entry name" value="tyrS"/>
    <property type="match status" value="1"/>
</dbReference>
<dbReference type="SUPFAM" id="SSF52374">
    <property type="entry name" value="Nucleotidylyl transferase"/>
    <property type="match status" value="1"/>
</dbReference>
<dbReference type="EMBL" id="FZOJ01000032">
    <property type="protein sequence ID" value="SNS99326.1"/>
    <property type="molecule type" value="Genomic_DNA"/>
</dbReference>
<evidence type="ECO:0000313" key="15">
    <source>
        <dbReference type="Proteomes" id="UP000198304"/>
    </source>
</evidence>
<comment type="subcellular location">
    <subcellularLocation>
        <location evidence="1 11">Cytoplasm</location>
    </subcellularLocation>
</comment>
<evidence type="ECO:0000256" key="9">
    <source>
        <dbReference type="ARBA" id="ARBA00048248"/>
    </source>
</evidence>
<dbReference type="GO" id="GO:0005829">
    <property type="term" value="C:cytosol"/>
    <property type="evidence" value="ECO:0007669"/>
    <property type="project" value="TreeGrafter"/>
</dbReference>
<dbReference type="InterPro" id="IPR024088">
    <property type="entry name" value="Tyr-tRNA-ligase_bac-type"/>
</dbReference>
<comment type="similarity">
    <text evidence="10 11">Belongs to the class-I aminoacyl-tRNA synthetase family. TyrS type 1 subfamily.</text>
</comment>
<dbReference type="EC" id="6.1.1.1" evidence="11"/>
<evidence type="ECO:0000256" key="4">
    <source>
        <dbReference type="ARBA" id="ARBA00022741"/>
    </source>
</evidence>
<keyword evidence="2 11" id="KW-0963">Cytoplasm</keyword>
<organism evidence="14 15">
    <name type="scientific">Anaerovirgula multivorans</name>
    <dbReference type="NCBI Taxonomy" id="312168"/>
    <lineage>
        <taxon>Bacteria</taxon>
        <taxon>Bacillati</taxon>
        <taxon>Bacillota</taxon>
        <taxon>Clostridia</taxon>
        <taxon>Peptostreptococcales</taxon>
        <taxon>Natronincolaceae</taxon>
        <taxon>Anaerovirgula</taxon>
    </lineage>
</organism>
<dbReference type="AlphaFoldDB" id="A0A239IZV0"/>
<feature type="binding site" evidence="11">
    <location>
        <position position="35"/>
    </location>
    <ligand>
        <name>L-tyrosine</name>
        <dbReference type="ChEBI" id="CHEBI:58315"/>
    </ligand>
</feature>
<feature type="binding site" evidence="11">
    <location>
        <position position="231"/>
    </location>
    <ligand>
        <name>ATP</name>
        <dbReference type="ChEBI" id="CHEBI:30616"/>
    </ligand>
</feature>
<dbReference type="GO" id="GO:0042803">
    <property type="term" value="F:protein homodimerization activity"/>
    <property type="evidence" value="ECO:0007669"/>
    <property type="project" value="UniProtKB-ARBA"/>
</dbReference>
<evidence type="ECO:0000256" key="6">
    <source>
        <dbReference type="ARBA" id="ARBA00022884"/>
    </source>
</evidence>
<evidence type="ECO:0000256" key="11">
    <source>
        <dbReference type="HAMAP-Rule" id="MF_02006"/>
    </source>
</evidence>
<sequence>MKNVFDILQERGYIEQVTYEEELKELLGKEPVTFYIGFDATADSLTLGHFVQIMVMMHMQRAGHRPIVLLGGGTTLVGDPSGKADMRKMLTKESIDKNAERFREQFAGFLDFSDEKALIANNADWLLDLNYVEFLREVGVHFSVNRMLTAECYKSRLEKGLTFLEFNYMLMQSYDYLELFRRYNCKIQMGGSDQWSNILGGYELVRRVEGESVFALTFKLLTTSEGKKMGKTESGTIWLDAEKTSPYDFYQYLRNVDDKDVENTLALLTLLPMEEVKRLGSLEGAEINYAKGVLAFEVTKLVHGEEEAKRAQEAAKALFSGGMAADAMPSTEVPKARFEEGVDILTLLIDTGLVSSKSEARRLVQQGGISIEDRKAEDVNEIILLKDFVNEKIIIKKGKKIYHQVKLV</sequence>
<proteinExistence type="inferred from homology"/>
<dbReference type="OrthoDB" id="9804243at2"/>
<evidence type="ECO:0000256" key="5">
    <source>
        <dbReference type="ARBA" id="ARBA00022840"/>
    </source>
</evidence>
<dbReference type="Pfam" id="PF00579">
    <property type="entry name" value="tRNA-synt_1b"/>
    <property type="match status" value="1"/>
</dbReference>
<evidence type="ECO:0000313" key="14">
    <source>
        <dbReference type="EMBL" id="SNS99326.1"/>
    </source>
</evidence>
<evidence type="ECO:0000256" key="7">
    <source>
        <dbReference type="ARBA" id="ARBA00022917"/>
    </source>
</evidence>
<dbReference type="InterPro" id="IPR054608">
    <property type="entry name" value="SYY-like_C"/>
</dbReference>
<evidence type="ECO:0000259" key="13">
    <source>
        <dbReference type="Pfam" id="PF22421"/>
    </source>
</evidence>
<dbReference type="PRINTS" id="PR01040">
    <property type="entry name" value="TRNASYNTHTYR"/>
</dbReference>
<dbReference type="CDD" id="cd00165">
    <property type="entry name" value="S4"/>
    <property type="match status" value="1"/>
</dbReference>
<keyword evidence="6 12" id="KW-0694">RNA-binding</keyword>
<dbReference type="RefSeq" id="WP_089284810.1">
    <property type="nucleotide sequence ID" value="NZ_FZOJ01000032.1"/>
</dbReference>
<feature type="domain" description="Tyrosine--tRNA ligase SYY-like C-terminal" evidence="13">
    <location>
        <begin position="331"/>
        <end position="404"/>
    </location>
</feature>
<dbReference type="Gene3D" id="3.40.50.620">
    <property type="entry name" value="HUPs"/>
    <property type="match status" value="1"/>
</dbReference>
<feature type="short sequence motif" description="'KMSKS' region" evidence="11">
    <location>
        <begin position="228"/>
        <end position="232"/>
    </location>
</feature>
<dbReference type="Proteomes" id="UP000198304">
    <property type="component" value="Unassembled WGS sequence"/>
</dbReference>
<name>A0A239IZV0_9FIRM</name>
<dbReference type="PROSITE" id="PS50889">
    <property type="entry name" value="S4"/>
    <property type="match status" value="1"/>
</dbReference>
<comment type="subunit">
    <text evidence="11">Homodimer.</text>
</comment>
<dbReference type="InterPro" id="IPR036986">
    <property type="entry name" value="S4_RNA-bd_sf"/>
</dbReference>
<comment type="function">
    <text evidence="11">Catalyzes the attachment of tyrosine to tRNA(Tyr) in a two-step reaction: tyrosine is first activated by ATP to form Tyr-AMP and then transferred to the acceptor end of tRNA(Tyr).</text>
</comment>
<evidence type="ECO:0000256" key="10">
    <source>
        <dbReference type="ARBA" id="ARBA00060965"/>
    </source>
</evidence>
<dbReference type="InterPro" id="IPR002305">
    <property type="entry name" value="aa-tRNA-synth_Ic"/>
</dbReference>
<dbReference type="PANTHER" id="PTHR11766">
    <property type="entry name" value="TYROSYL-TRNA SYNTHETASE"/>
    <property type="match status" value="1"/>
</dbReference>
<evidence type="ECO:0000256" key="1">
    <source>
        <dbReference type="ARBA" id="ARBA00004496"/>
    </source>
</evidence>
<dbReference type="GO" id="GO:0004831">
    <property type="term" value="F:tyrosine-tRNA ligase activity"/>
    <property type="evidence" value="ECO:0007669"/>
    <property type="project" value="UniProtKB-UniRule"/>
</dbReference>
<feature type="binding site" evidence="11">
    <location>
        <position position="168"/>
    </location>
    <ligand>
        <name>L-tyrosine</name>
        <dbReference type="ChEBI" id="CHEBI:58315"/>
    </ligand>
</feature>
<dbReference type="FunFam" id="1.10.240.10:FF:000001">
    <property type="entry name" value="Tyrosine--tRNA ligase"/>
    <property type="match status" value="1"/>
</dbReference>
<dbReference type="Gene3D" id="3.10.290.10">
    <property type="entry name" value="RNA-binding S4 domain"/>
    <property type="match status" value="1"/>
</dbReference>
<dbReference type="GO" id="GO:0003723">
    <property type="term" value="F:RNA binding"/>
    <property type="evidence" value="ECO:0007669"/>
    <property type="project" value="UniProtKB-KW"/>
</dbReference>
<evidence type="ECO:0000256" key="2">
    <source>
        <dbReference type="ARBA" id="ARBA00022490"/>
    </source>
</evidence>
<keyword evidence="5 11" id="KW-0067">ATP-binding</keyword>
<dbReference type="SUPFAM" id="SSF55174">
    <property type="entry name" value="Alpha-L RNA-binding motif"/>
    <property type="match status" value="1"/>
</dbReference>
<evidence type="ECO:0000256" key="8">
    <source>
        <dbReference type="ARBA" id="ARBA00023146"/>
    </source>
</evidence>
<dbReference type="InterPro" id="IPR024107">
    <property type="entry name" value="Tyr-tRNA-ligase_bac_1"/>
</dbReference>
<evidence type="ECO:0000256" key="3">
    <source>
        <dbReference type="ARBA" id="ARBA00022598"/>
    </source>
</evidence>
<feature type="short sequence motif" description="'HIGH' region" evidence="11">
    <location>
        <begin position="40"/>
        <end position="49"/>
    </location>
</feature>
<feature type="binding site" evidence="11">
    <location>
        <position position="172"/>
    </location>
    <ligand>
        <name>L-tyrosine</name>
        <dbReference type="ChEBI" id="CHEBI:58315"/>
    </ligand>
</feature>
<dbReference type="HAMAP" id="MF_02006">
    <property type="entry name" value="Tyr_tRNA_synth_type1"/>
    <property type="match status" value="1"/>
</dbReference>
<comment type="catalytic activity">
    <reaction evidence="9 11">
        <text>tRNA(Tyr) + L-tyrosine + ATP = L-tyrosyl-tRNA(Tyr) + AMP + diphosphate + H(+)</text>
        <dbReference type="Rhea" id="RHEA:10220"/>
        <dbReference type="Rhea" id="RHEA-COMP:9706"/>
        <dbReference type="Rhea" id="RHEA-COMP:9707"/>
        <dbReference type="ChEBI" id="CHEBI:15378"/>
        <dbReference type="ChEBI" id="CHEBI:30616"/>
        <dbReference type="ChEBI" id="CHEBI:33019"/>
        <dbReference type="ChEBI" id="CHEBI:58315"/>
        <dbReference type="ChEBI" id="CHEBI:78442"/>
        <dbReference type="ChEBI" id="CHEBI:78536"/>
        <dbReference type="ChEBI" id="CHEBI:456215"/>
        <dbReference type="EC" id="6.1.1.1"/>
    </reaction>
</comment>
<keyword evidence="7 11" id="KW-0648">Protein biosynthesis</keyword>
<accession>A0A239IZV0</accession>